<dbReference type="EMBL" id="HACG01003437">
    <property type="protein sequence ID" value="CEK50302.1"/>
    <property type="molecule type" value="Transcribed_RNA"/>
</dbReference>
<dbReference type="InterPro" id="IPR017946">
    <property type="entry name" value="PLC-like_Pdiesterase_TIM-brl"/>
</dbReference>
<proteinExistence type="predicted"/>
<dbReference type="SMART" id="SM00149">
    <property type="entry name" value="PLCYc"/>
    <property type="match status" value="1"/>
</dbReference>
<name>A0A0B6Y1Z1_9EUPU</name>
<dbReference type="InterPro" id="IPR001192">
    <property type="entry name" value="PI-PLC_fam"/>
</dbReference>
<sequence>VGFKNTDKSAQPDPFFNVISLGEGKIEKLAQTDPDGLNAITCHRLIRTYPAGSRTDSSNYNPVLMWNHGCQVVALNYQ</sequence>
<protein>
    <recommendedName>
        <fullName evidence="1">Phosphoinositide phospholipase C</fullName>
        <ecNumber evidence="1">3.1.4.11</ecNumber>
    </recommendedName>
</protein>
<feature type="non-terminal residue" evidence="3">
    <location>
        <position position="1"/>
    </location>
</feature>
<evidence type="ECO:0000259" key="2">
    <source>
        <dbReference type="PROSITE" id="PS50008"/>
    </source>
</evidence>
<dbReference type="AlphaFoldDB" id="A0A0B6Y1Z1"/>
<dbReference type="PROSITE" id="PS50008">
    <property type="entry name" value="PIPLC_Y_DOMAIN"/>
    <property type="match status" value="1"/>
</dbReference>
<keyword evidence="1" id="KW-0443">Lipid metabolism</keyword>
<dbReference type="Gene3D" id="3.20.20.190">
    <property type="entry name" value="Phosphatidylinositol (PI) phosphodiesterase"/>
    <property type="match status" value="1"/>
</dbReference>
<comment type="catalytic activity">
    <reaction evidence="1">
        <text>a 1,2-diacyl-sn-glycero-3-phospho-(1D-myo-inositol-4,5-bisphosphate) + H2O = 1D-myo-inositol 1,4,5-trisphosphate + a 1,2-diacyl-sn-glycerol + H(+)</text>
        <dbReference type="Rhea" id="RHEA:33179"/>
        <dbReference type="ChEBI" id="CHEBI:15377"/>
        <dbReference type="ChEBI" id="CHEBI:15378"/>
        <dbReference type="ChEBI" id="CHEBI:17815"/>
        <dbReference type="ChEBI" id="CHEBI:58456"/>
        <dbReference type="ChEBI" id="CHEBI:203600"/>
        <dbReference type="EC" id="3.1.4.11"/>
    </reaction>
</comment>
<feature type="domain" description="PI-PLC Y-box" evidence="2">
    <location>
        <begin position="1"/>
        <end position="78"/>
    </location>
</feature>
<dbReference type="InterPro" id="IPR001711">
    <property type="entry name" value="PLipase_C_Pinositol-sp_Y"/>
</dbReference>
<evidence type="ECO:0000313" key="3">
    <source>
        <dbReference type="EMBL" id="CEK50302.1"/>
    </source>
</evidence>
<evidence type="ECO:0000256" key="1">
    <source>
        <dbReference type="RuleBase" id="RU361133"/>
    </source>
</evidence>
<keyword evidence="1" id="KW-0442">Lipid degradation</keyword>
<dbReference type="GO" id="GO:0016042">
    <property type="term" value="P:lipid catabolic process"/>
    <property type="evidence" value="ECO:0007669"/>
    <property type="project" value="UniProtKB-KW"/>
</dbReference>
<dbReference type="EC" id="3.1.4.11" evidence="1"/>
<accession>A0A0B6Y1Z1</accession>
<gene>
    <name evidence="3" type="primary">ORF10359</name>
</gene>
<dbReference type="GO" id="GO:0005886">
    <property type="term" value="C:plasma membrane"/>
    <property type="evidence" value="ECO:0007669"/>
    <property type="project" value="TreeGrafter"/>
</dbReference>
<feature type="non-terminal residue" evidence="3">
    <location>
        <position position="78"/>
    </location>
</feature>
<dbReference type="SUPFAM" id="SSF51695">
    <property type="entry name" value="PLC-like phosphodiesterases"/>
    <property type="match status" value="1"/>
</dbReference>
<keyword evidence="1" id="KW-0378">Hydrolase</keyword>
<reference evidence="3" key="1">
    <citation type="submission" date="2014-12" db="EMBL/GenBank/DDBJ databases">
        <title>Insight into the proteome of Arion vulgaris.</title>
        <authorList>
            <person name="Aradska J."/>
            <person name="Bulat T."/>
            <person name="Smidak R."/>
            <person name="Sarate P."/>
            <person name="Gangsoo J."/>
            <person name="Sialana F."/>
            <person name="Bilban M."/>
            <person name="Lubec G."/>
        </authorList>
    </citation>
    <scope>NUCLEOTIDE SEQUENCE</scope>
    <source>
        <tissue evidence="3">Skin</tissue>
    </source>
</reference>
<dbReference type="GO" id="GO:0035556">
    <property type="term" value="P:intracellular signal transduction"/>
    <property type="evidence" value="ECO:0007669"/>
    <property type="project" value="InterPro"/>
</dbReference>
<organism evidence="3">
    <name type="scientific">Arion vulgaris</name>
    <dbReference type="NCBI Taxonomy" id="1028688"/>
    <lineage>
        <taxon>Eukaryota</taxon>
        <taxon>Metazoa</taxon>
        <taxon>Spiralia</taxon>
        <taxon>Lophotrochozoa</taxon>
        <taxon>Mollusca</taxon>
        <taxon>Gastropoda</taxon>
        <taxon>Heterobranchia</taxon>
        <taxon>Euthyneura</taxon>
        <taxon>Panpulmonata</taxon>
        <taxon>Eupulmonata</taxon>
        <taxon>Stylommatophora</taxon>
        <taxon>Helicina</taxon>
        <taxon>Arionoidea</taxon>
        <taxon>Arionidae</taxon>
        <taxon>Arion</taxon>
    </lineage>
</organism>
<dbReference type="PANTHER" id="PTHR10336:SF209">
    <property type="entry name" value="PHOSPHOINOSITIDE PHOSPHOLIPASE C"/>
    <property type="match status" value="1"/>
</dbReference>
<dbReference type="PRINTS" id="PR00390">
    <property type="entry name" value="PHPHLIPASEC"/>
</dbReference>
<dbReference type="GO" id="GO:0004435">
    <property type="term" value="F:phosphatidylinositol-4,5-bisphosphate phospholipase C activity"/>
    <property type="evidence" value="ECO:0007669"/>
    <property type="project" value="UniProtKB-EC"/>
</dbReference>
<dbReference type="PANTHER" id="PTHR10336">
    <property type="entry name" value="PHOSPHOINOSITIDE-SPECIFIC PHOSPHOLIPASE C FAMILY PROTEIN"/>
    <property type="match status" value="1"/>
</dbReference>
<dbReference type="Pfam" id="PF00387">
    <property type="entry name" value="PI-PLC-Y"/>
    <property type="match status" value="1"/>
</dbReference>